<protein>
    <recommendedName>
        <fullName evidence="2">DUF4136 domain-containing protein</fullName>
    </recommendedName>
</protein>
<dbReference type="EMBL" id="FRXN01000001">
    <property type="protein sequence ID" value="SHO60554.1"/>
    <property type="molecule type" value="Genomic_DNA"/>
</dbReference>
<keyword evidence="4" id="KW-1185">Reference proteome</keyword>
<evidence type="ECO:0000256" key="1">
    <source>
        <dbReference type="SAM" id="SignalP"/>
    </source>
</evidence>
<dbReference type="PROSITE" id="PS51257">
    <property type="entry name" value="PROKAR_LIPOPROTEIN"/>
    <property type="match status" value="1"/>
</dbReference>
<reference evidence="4" key="1">
    <citation type="submission" date="2016-12" db="EMBL/GenBank/DDBJ databases">
        <authorList>
            <person name="Varghese N."/>
            <person name="Submissions S."/>
        </authorList>
    </citation>
    <scope>NUCLEOTIDE SEQUENCE [LARGE SCALE GENOMIC DNA]</scope>
    <source>
        <strain evidence="4">DSM 25035</strain>
    </source>
</reference>
<feature type="signal peptide" evidence="1">
    <location>
        <begin position="1"/>
        <end position="23"/>
    </location>
</feature>
<dbReference type="OrthoDB" id="118896at2"/>
<evidence type="ECO:0000259" key="2">
    <source>
        <dbReference type="Pfam" id="PF13590"/>
    </source>
</evidence>
<dbReference type="STRING" id="1073327.SAMN04488108_0873"/>
<feature type="chain" id="PRO_5013111067" description="DUF4136 domain-containing protein" evidence="1">
    <location>
        <begin position="24"/>
        <end position="196"/>
    </location>
</feature>
<dbReference type="Proteomes" id="UP000184609">
    <property type="component" value="Unassembled WGS sequence"/>
</dbReference>
<dbReference type="Pfam" id="PF13590">
    <property type="entry name" value="DUF4136"/>
    <property type="match status" value="1"/>
</dbReference>
<keyword evidence="1" id="KW-0732">Signal</keyword>
<feature type="domain" description="DUF4136" evidence="2">
    <location>
        <begin position="27"/>
        <end position="186"/>
    </location>
</feature>
<name>A0A1M7Z6S4_9BACT</name>
<dbReference type="RefSeq" id="WP_083586368.1">
    <property type="nucleotide sequence ID" value="NZ_FRXN01000001.1"/>
</dbReference>
<proteinExistence type="predicted"/>
<organism evidence="3 4">
    <name type="scientific">Algoriphagus zhangzhouensis</name>
    <dbReference type="NCBI Taxonomy" id="1073327"/>
    <lineage>
        <taxon>Bacteria</taxon>
        <taxon>Pseudomonadati</taxon>
        <taxon>Bacteroidota</taxon>
        <taxon>Cytophagia</taxon>
        <taxon>Cytophagales</taxon>
        <taxon>Cyclobacteriaceae</taxon>
        <taxon>Algoriphagus</taxon>
    </lineage>
</organism>
<dbReference type="Gene3D" id="3.30.160.670">
    <property type="match status" value="1"/>
</dbReference>
<evidence type="ECO:0000313" key="4">
    <source>
        <dbReference type="Proteomes" id="UP000184609"/>
    </source>
</evidence>
<evidence type="ECO:0000313" key="3">
    <source>
        <dbReference type="EMBL" id="SHO60554.1"/>
    </source>
</evidence>
<dbReference type="InterPro" id="IPR025411">
    <property type="entry name" value="DUF4136"/>
</dbReference>
<sequence>MKKLSYFLLFTILSLTIASCAQKSMKVVTREDGNANLSDYDTYAWISEKESIPNAFAIVSPNEALVFNNQSSQKMIKEAVELQMRARGFAEDTSEPEMLVNFVVLEEDTELRKYILDNGQDYLGFGPRSESVQMVPVEKGTVLVNFMDSRSGNQIWQGFASGALNESDIENMSVMQEKVGAIFENFDFDQFETSSQ</sequence>
<accession>A0A1M7Z6S4</accession>
<dbReference type="AlphaFoldDB" id="A0A1M7Z6S4"/>
<gene>
    <name evidence="3" type="ORF">SAMN04488108_0873</name>
</gene>